<organism evidence="9 10">
    <name type="scientific">Polyodon spathula</name>
    <name type="common">North American paddlefish</name>
    <name type="synonym">Squalus spathula</name>
    <dbReference type="NCBI Taxonomy" id="7913"/>
    <lineage>
        <taxon>Eukaryota</taxon>
        <taxon>Metazoa</taxon>
        <taxon>Chordata</taxon>
        <taxon>Craniata</taxon>
        <taxon>Vertebrata</taxon>
        <taxon>Euteleostomi</taxon>
        <taxon>Actinopterygii</taxon>
        <taxon>Chondrostei</taxon>
        <taxon>Acipenseriformes</taxon>
        <taxon>Polyodontidae</taxon>
        <taxon>Polyodon</taxon>
    </lineage>
</organism>
<dbReference type="Pfam" id="PF03002">
    <property type="entry name" value="Somatostatin"/>
    <property type="match status" value="1"/>
</dbReference>
<sequence>SKNAIKGNVLLERMNKTGCAFFLSSQDLLKYSLAELLSELAQSENDALASDELSRAAEQDEVRLELERSANGNPAMAPRERKAGCKNFFWKTFTSC</sequence>
<feature type="domain" description="Somatostatin/Cortistatin C-terminal" evidence="8">
    <location>
        <begin position="79"/>
        <end position="96"/>
    </location>
</feature>
<evidence type="ECO:0000256" key="4">
    <source>
        <dbReference type="ARBA" id="ARBA00022525"/>
    </source>
</evidence>
<dbReference type="InterPro" id="IPR004250">
    <property type="entry name" value="Somatostatin"/>
</dbReference>
<evidence type="ECO:0000256" key="3">
    <source>
        <dbReference type="ARBA" id="ARBA00008327"/>
    </source>
</evidence>
<comment type="function">
    <text evidence="1">Somatostatin inhibits the release of somatotropin.</text>
</comment>
<feature type="non-terminal residue" evidence="9">
    <location>
        <position position="96"/>
    </location>
</feature>
<gene>
    <name evidence="9" type="primary">Sst_0</name>
    <name evidence="9" type="ORF">GTO93_0005918</name>
</gene>
<proteinExistence type="inferred from homology"/>
<evidence type="ECO:0000256" key="5">
    <source>
        <dbReference type="ARBA" id="ARBA00022685"/>
    </source>
</evidence>
<accession>A0ABS2XVQ6</accession>
<comment type="similarity">
    <text evidence="3">Belongs to the somatostatin family.</text>
</comment>
<evidence type="ECO:0000313" key="10">
    <source>
        <dbReference type="Proteomes" id="UP001166093"/>
    </source>
</evidence>
<dbReference type="InterPro" id="IPR018142">
    <property type="entry name" value="Somatostatin/Cortistatin_C"/>
</dbReference>
<evidence type="ECO:0000256" key="1">
    <source>
        <dbReference type="ARBA" id="ARBA00003524"/>
    </source>
</evidence>
<dbReference type="EMBL" id="JAAWVQ010076318">
    <property type="protein sequence ID" value="MBN3278055.1"/>
    <property type="molecule type" value="Genomic_DNA"/>
</dbReference>
<reference evidence="9" key="1">
    <citation type="journal article" date="2021" name="Cell">
        <title>Tracing the genetic footprints of vertebrate landing in non-teleost ray-finned fishes.</title>
        <authorList>
            <person name="Bi X."/>
            <person name="Wang K."/>
            <person name="Yang L."/>
            <person name="Pan H."/>
            <person name="Jiang H."/>
            <person name="Wei Q."/>
            <person name="Fang M."/>
            <person name="Yu H."/>
            <person name="Zhu C."/>
            <person name="Cai Y."/>
            <person name="He Y."/>
            <person name="Gan X."/>
            <person name="Zeng H."/>
            <person name="Yu D."/>
            <person name="Zhu Y."/>
            <person name="Jiang H."/>
            <person name="Qiu Q."/>
            <person name="Yang H."/>
            <person name="Zhang Y.E."/>
            <person name="Wang W."/>
            <person name="Zhu M."/>
            <person name="He S."/>
            <person name="Zhang G."/>
        </authorList>
    </citation>
    <scope>NUCLEOTIDE SEQUENCE</scope>
    <source>
        <strain evidence="9">Pddl_001</strain>
    </source>
</reference>
<dbReference type="Proteomes" id="UP001166093">
    <property type="component" value="Unassembled WGS sequence"/>
</dbReference>
<dbReference type="PANTHER" id="PTHR10558:SF2">
    <property type="entry name" value="SOMATOSTATIN"/>
    <property type="match status" value="1"/>
</dbReference>
<keyword evidence="5" id="KW-0165">Cleavage on pair of basic residues</keyword>
<comment type="caution">
    <text evidence="9">The sequence shown here is derived from an EMBL/GenBank/DDBJ whole genome shotgun (WGS) entry which is preliminary data.</text>
</comment>
<evidence type="ECO:0000256" key="6">
    <source>
        <dbReference type="ARBA" id="ARBA00022702"/>
    </source>
</evidence>
<name>A0ABS2XVQ6_POLSP</name>
<comment type="subcellular location">
    <subcellularLocation>
        <location evidence="2">Secreted</location>
    </subcellularLocation>
</comment>
<evidence type="ECO:0000313" key="9">
    <source>
        <dbReference type="EMBL" id="MBN3278055.1"/>
    </source>
</evidence>
<feature type="non-terminal residue" evidence="9">
    <location>
        <position position="1"/>
    </location>
</feature>
<evidence type="ECO:0000256" key="2">
    <source>
        <dbReference type="ARBA" id="ARBA00004613"/>
    </source>
</evidence>
<evidence type="ECO:0000256" key="7">
    <source>
        <dbReference type="ARBA" id="ARBA00023157"/>
    </source>
</evidence>
<evidence type="ECO:0000259" key="8">
    <source>
        <dbReference type="Pfam" id="PF03002"/>
    </source>
</evidence>
<keyword evidence="10" id="KW-1185">Reference proteome</keyword>
<protein>
    <submittedName>
        <fullName evidence="9">SMS protein</fullName>
    </submittedName>
</protein>
<keyword evidence="6" id="KW-0372">Hormone</keyword>
<dbReference type="PANTHER" id="PTHR10558">
    <property type="entry name" value="SOMATOSTATIN"/>
    <property type="match status" value="1"/>
</dbReference>
<keyword evidence="4" id="KW-0964">Secreted</keyword>
<keyword evidence="7" id="KW-1015">Disulfide bond</keyword>